<reference evidence="2" key="3">
    <citation type="journal article" date="2017" name="Nature">
        <title>Genome sequence of the progenitor of the wheat D genome Aegilops tauschii.</title>
        <authorList>
            <person name="Luo M.C."/>
            <person name="Gu Y.Q."/>
            <person name="Puiu D."/>
            <person name="Wang H."/>
            <person name="Twardziok S.O."/>
            <person name="Deal K.R."/>
            <person name="Huo N."/>
            <person name="Zhu T."/>
            <person name="Wang L."/>
            <person name="Wang Y."/>
            <person name="McGuire P.E."/>
            <person name="Liu S."/>
            <person name="Long H."/>
            <person name="Ramasamy R.K."/>
            <person name="Rodriguez J.C."/>
            <person name="Van S.L."/>
            <person name="Yuan L."/>
            <person name="Wang Z."/>
            <person name="Xia Z."/>
            <person name="Xiao L."/>
            <person name="Anderson O.D."/>
            <person name="Ouyang S."/>
            <person name="Liang Y."/>
            <person name="Zimin A.V."/>
            <person name="Pertea G."/>
            <person name="Qi P."/>
            <person name="Bennetzen J.L."/>
            <person name="Dai X."/>
            <person name="Dawson M.W."/>
            <person name="Muller H.G."/>
            <person name="Kugler K."/>
            <person name="Rivarola-Duarte L."/>
            <person name="Spannagl M."/>
            <person name="Mayer K.F.X."/>
            <person name="Lu F.H."/>
            <person name="Bevan M.W."/>
            <person name="Leroy P."/>
            <person name="Li P."/>
            <person name="You F.M."/>
            <person name="Sun Q."/>
            <person name="Liu Z."/>
            <person name="Lyons E."/>
            <person name="Wicker T."/>
            <person name="Salzberg S.L."/>
            <person name="Devos K.M."/>
            <person name="Dvorak J."/>
        </authorList>
    </citation>
    <scope>NUCLEOTIDE SEQUENCE [LARGE SCALE GENOMIC DNA]</scope>
    <source>
        <strain evidence="2">cv. AL8/78</strain>
    </source>
</reference>
<evidence type="ECO:0000313" key="2">
    <source>
        <dbReference type="EnsemblPlants" id="AET5Gv20775000.1"/>
    </source>
</evidence>
<accession>A0A453LI04</accession>
<proteinExistence type="predicted"/>
<reference evidence="2" key="4">
    <citation type="submission" date="2019-03" db="UniProtKB">
        <authorList>
            <consortium name="EnsemblPlants"/>
        </authorList>
    </citation>
    <scope>IDENTIFICATION</scope>
</reference>
<sequence length="129" mass="14464">INLVFQIQFDSVLSKQTHAPMEGRSALCFLVVLTLLAASPALAAGTRLPCPCLFHLSSTKKYLLLTASIHPCISFRAERCEQEQFFSRICMDWLCAQECASQNPDMRVKAAHCTAKGVKRYCHCTMCYK</sequence>
<dbReference type="Gramene" id="AET5Gv20775000.1">
    <property type="protein sequence ID" value="AET5Gv20775000.1"/>
    <property type="gene ID" value="AET5Gv20775000"/>
</dbReference>
<dbReference type="EnsemblPlants" id="AET5Gv20775000.1">
    <property type="protein sequence ID" value="AET5Gv20775000.1"/>
    <property type="gene ID" value="AET5Gv20775000"/>
</dbReference>
<evidence type="ECO:0008006" key="4">
    <source>
        <dbReference type="Google" id="ProtNLM"/>
    </source>
</evidence>
<reference evidence="2" key="5">
    <citation type="journal article" date="2021" name="G3 (Bethesda)">
        <title>Aegilops tauschii genome assembly Aet v5.0 features greater sequence contiguity and improved annotation.</title>
        <authorList>
            <person name="Wang L."/>
            <person name="Zhu T."/>
            <person name="Rodriguez J.C."/>
            <person name="Deal K.R."/>
            <person name="Dubcovsky J."/>
            <person name="McGuire P.E."/>
            <person name="Lux T."/>
            <person name="Spannagl M."/>
            <person name="Mayer K.F.X."/>
            <person name="Baldrich P."/>
            <person name="Meyers B.C."/>
            <person name="Huo N."/>
            <person name="Gu Y.Q."/>
            <person name="Zhou H."/>
            <person name="Devos K.M."/>
            <person name="Bennetzen J.L."/>
            <person name="Unver T."/>
            <person name="Budak H."/>
            <person name="Gulick P.J."/>
            <person name="Galiba G."/>
            <person name="Kalapos B."/>
            <person name="Nelson D.R."/>
            <person name="Li P."/>
            <person name="You F.M."/>
            <person name="Luo M.C."/>
            <person name="Dvorak J."/>
        </authorList>
    </citation>
    <scope>NUCLEOTIDE SEQUENCE [LARGE SCALE GENOMIC DNA]</scope>
    <source>
        <strain evidence="2">cv. AL8/78</strain>
    </source>
</reference>
<keyword evidence="1" id="KW-0732">Signal</keyword>
<feature type="signal peptide" evidence="1">
    <location>
        <begin position="1"/>
        <end position="43"/>
    </location>
</feature>
<reference evidence="3" key="1">
    <citation type="journal article" date="2014" name="Science">
        <title>Ancient hybridizations among the ancestral genomes of bread wheat.</title>
        <authorList>
            <consortium name="International Wheat Genome Sequencing Consortium,"/>
            <person name="Marcussen T."/>
            <person name="Sandve S.R."/>
            <person name="Heier L."/>
            <person name="Spannagl M."/>
            <person name="Pfeifer M."/>
            <person name="Jakobsen K.S."/>
            <person name="Wulff B.B."/>
            <person name="Steuernagel B."/>
            <person name="Mayer K.F."/>
            <person name="Olsen O.A."/>
        </authorList>
    </citation>
    <scope>NUCLEOTIDE SEQUENCE [LARGE SCALE GENOMIC DNA]</scope>
    <source>
        <strain evidence="3">cv. AL8/78</strain>
    </source>
</reference>
<reference evidence="3" key="2">
    <citation type="journal article" date="2017" name="Nat. Plants">
        <title>The Aegilops tauschii genome reveals multiple impacts of transposons.</title>
        <authorList>
            <person name="Zhao G."/>
            <person name="Zou C."/>
            <person name="Li K."/>
            <person name="Wang K."/>
            <person name="Li T."/>
            <person name="Gao L."/>
            <person name="Zhang X."/>
            <person name="Wang H."/>
            <person name="Yang Z."/>
            <person name="Liu X."/>
            <person name="Jiang W."/>
            <person name="Mao L."/>
            <person name="Kong X."/>
            <person name="Jiao Y."/>
            <person name="Jia J."/>
        </authorList>
    </citation>
    <scope>NUCLEOTIDE SEQUENCE [LARGE SCALE GENOMIC DNA]</scope>
    <source>
        <strain evidence="3">cv. AL8/78</strain>
    </source>
</reference>
<organism evidence="2 3">
    <name type="scientific">Aegilops tauschii subsp. strangulata</name>
    <name type="common">Goatgrass</name>
    <dbReference type="NCBI Taxonomy" id="200361"/>
    <lineage>
        <taxon>Eukaryota</taxon>
        <taxon>Viridiplantae</taxon>
        <taxon>Streptophyta</taxon>
        <taxon>Embryophyta</taxon>
        <taxon>Tracheophyta</taxon>
        <taxon>Spermatophyta</taxon>
        <taxon>Magnoliopsida</taxon>
        <taxon>Liliopsida</taxon>
        <taxon>Poales</taxon>
        <taxon>Poaceae</taxon>
        <taxon>BOP clade</taxon>
        <taxon>Pooideae</taxon>
        <taxon>Triticodae</taxon>
        <taxon>Triticeae</taxon>
        <taxon>Triticinae</taxon>
        <taxon>Aegilops</taxon>
    </lineage>
</organism>
<protein>
    <recommendedName>
        <fullName evidence="4">Knottin scorpion toxin-like domain-containing protein</fullName>
    </recommendedName>
</protein>
<dbReference type="AlphaFoldDB" id="A0A453LI04"/>
<evidence type="ECO:0000313" key="3">
    <source>
        <dbReference type="Proteomes" id="UP000015105"/>
    </source>
</evidence>
<name>A0A453LI04_AEGTS</name>
<keyword evidence="3" id="KW-1185">Reference proteome</keyword>
<dbReference type="Proteomes" id="UP000015105">
    <property type="component" value="Chromosome 5D"/>
</dbReference>
<feature type="chain" id="PRO_5019353976" description="Knottin scorpion toxin-like domain-containing protein" evidence="1">
    <location>
        <begin position="44"/>
        <end position="129"/>
    </location>
</feature>
<evidence type="ECO:0000256" key="1">
    <source>
        <dbReference type="SAM" id="SignalP"/>
    </source>
</evidence>